<gene>
    <name evidence="1" type="ORF">E5331_03555</name>
</gene>
<proteinExistence type="predicted"/>
<organism evidence="1 2">
    <name type="scientific">Lepagella muris</name>
    <dbReference type="NCBI Taxonomy" id="3032870"/>
    <lineage>
        <taxon>Bacteria</taxon>
        <taxon>Pseudomonadati</taxon>
        <taxon>Bacteroidota</taxon>
        <taxon>Bacteroidia</taxon>
        <taxon>Bacteroidales</taxon>
        <taxon>Muribaculaceae</taxon>
        <taxon>Lepagella</taxon>
    </lineage>
</organism>
<name>A0AC61RHC6_9BACT</name>
<reference evidence="1" key="1">
    <citation type="submission" date="2019-04" db="EMBL/GenBank/DDBJ databases">
        <title>Microbes associate with the intestines of laboratory mice.</title>
        <authorList>
            <person name="Navarre W."/>
            <person name="Wong E."/>
            <person name="Huang K."/>
            <person name="Tropini C."/>
            <person name="Ng K."/>
            <person name="Yu B."/>
        </authorList>
    </citation>
    <scope>NUCLEOTIDE SEQUENCE</scope>
    <source>
        <strain evidence="1">NM04_E33</strain>
    </source>
</reference>
<accession>A0AC61RHC6</accession>
<protein>
    <submittedName>
        <fullName evidence="1">Uncharacterized protein</fullName>
    </submittedName>
</protein>
<evidence type="ECO:0000313" key="1">
    <source>
        <dbReference type="EMBL" id="TGY80324.1"/>
    </source>
</evidence>
<dbReference type="Proteomes" id="UP000306319">
    <property type="component" value="Unassembled WGS sequence"/>
</dbReference>
<comment type="caution">
    <text evidence="1">The sequence shown here is derived from an EMBL/GenBank/DDBJ whole genome shotgun (WGS) entry which is preliminary data.</text>
</comment>
<keyword evidence="2" id="KW-1185">Reference proteome</keyword>
<dbReference type="EMBL" id="SRYB01000003">
    <property type="protein sequence ID" value="TGY80324.1"/>
    <property type="molecule type" value="Genomic_DNA"/>
</dbReference>
<evidence type="ECO:0000313" key="2">
    <source>
        <dbReference type="Proteomes" id="UP000306319"/>
    </source>
</evidence>
<sequence length="355" mass="40069">MNDLKKITSMEFDSIVPVDDLCMTVGLVCSSQKKALRHYDFGDGRELTVNTARNEWAMKNPDCYGSASQLAERLGLANNGDFSKAFALVEQLYAEREKIPAIFSYTAISRPVWDFTDTCHPKDRELGRMMTRYGLSMDTVKLYTLEGSLPLVKGGKRERVLAMPVGEEADCFMAFNGKMFRQIGEGGISTVGQRRKDQICMVYENPLDLLTLMESATRNGAYPLMARRYHIIINGKRGLAEACKYLKANPDFLEVRCFMPENEFGIKAFAAINDAVKGTAIDRTDMYRGFGSLFAKHLPKVPETYRKWKSMRIEVEEKATRNVRQEPPKPRLDITPLLGGEKKAIIDRETGGLKL</sequence>